<dbReference type="OrthoDB" id="1741717at2759"/>
<comment type="subcellular location">
    <subcellularLocation>
        <location evidence="2">Nucleus</location>
    </subcellularLocation>
</comment>
<gene>
    <name evidence="5" type="ORF">Dbus_chr2Lg1059</name>
</gene>
<proteinExistence type="predicted"/>
<evidence type="ECO:0000256" key="3">
    <source>
        <dbReference type="SAM" id="MobiDB-lite"/>
    </source>
</evidence>
<dbReference type="InterPro" id="IPR055129">
    <property type="entry name" value="YEATS_dom"/>
</dbReference>
<dbReference type="CDD" id="cd16907">
    <property type="entry name" value="YEATS_YEATS2_like"/>
    <property type="match status" value="1"/>
</dbReference>
<dbReference type="PANTHER" id="PTHR23195">
    <property type="entry name" value="YEATS DOMAIN"/>
    <property type="match status" value="1"/>
</dbReference>
<dbReference type="GO" id="GO:0005634">
    <property type="term" value="C:nucleus"/>
    <property type="evidence" value="ECO:0007669"/>
    <property type="project" value="UniProtKB-SubCell"/>
</dbReference>
<dbReference type="SMR" id="A0A0M5J617"/>
<evidence type="ECO:0000313" key="6">
    <source>
        <dbReference type="Proteomes" id="UP000494163"/>
    </source>
</evidence>
<dbReference type="AlphaFoldDB" id="A0A0M5J617"/>
<dbReference type="InterPro" id="IPR038704">
    <property type="entry name" value="YEAST_sf"/>
</dbReference>
<feature type="domain" description="YEATS" evidence="4">
    <location>
        <begin position="248"/>
        <end position="393"/>
    </location>
</feature>
<dbReference type="PROSITE" id="PS51037">
    <property type="entry name" value="YEATS"/>
    <property type="match status" value="1"/>
</dbReference>
<dbReference type="Gene3D" id="2.60.40.1970">
    <property type="entry name" value="YEATS domain"/>
    <property type="match status" value="1"/>
</dbReference>
<evidence type="ECO:0000256" key="1">
    <source>
        <dbReference type="ARBA" id="ARBA00023242"/>
    </source>
</evidence>
<accession>A0A0M5J617</accession>
<dbReference type="InterPro" id="IPR005033">
    <property type="entry name" value="YEATS"/>
</dbReference>
<feature type="compositionally biased region" description="Polar residues" evidence="3">
    <location>
        <begin position="1"/>
        <end position="11"/>
    </location>
</feature>
<evidence type="ECO:0000256" key="2">
    <source>
        <dbReference type="PROSITE-ProRule" id="PRU00376"/>
    </source>
</evidence>
<dbReference type="Proteomes" id="UP000494163">
    <property type="component" value="Chromosome 2L"/>
</dbReference>
<feature type="region of interest" description="Disordered" evidence="3">
    <location>
        <begin position="1"/>
        <end position="37"/>
    </location>
</feature>
<keyword evidence="1 2" id="KW-0539">Nucleus</keyword>
<dbReference type="EMBL" id="CP012523">
    <property type="protein sequence ID" value="ALC38974.1"/>
    <property type="molecule type" value="Genomic_DNA"/>
</dbReference>
<dbReference type="GO" id="GO:0006355">
    <property type="term" value="P:regulation of DNA-templated transcription"/>
    <property type="evidence" value="ECO:0007669"/>
    <property type="project" value="InterPro"/>
</dbReference>
<dbReference type="STRING" id="30019.A0A0M5J617"/>
<dbReference type="Pfam" id="PF03366">
    <property type="entry name" value="YEATS"/>
    <property type="match status" value="1"/>
</dbReference>
<dbReference type="Pfam" id="PF22951">
    <property type="entry name" value="3HBD"/>
    <property type="match status" value="1"/>
</dbReference>
<keyword evidence="6" id="KW-1185">Reference proteome</keyword>
<protein>
    <submittedName>
        <fullName evidence="5">D12</fullName>
    </submittedName>
</protein>
<name>A0A0M5J617_DROBS</name>
<organism evidence="5 6">
    <name type="scientific">Drosophila busckii</name>
    <name type="common">Fruit fly</name>
    <dbReference type="NCBI Taxonomy" id="30019"/>
    <lineage>
        <taxon>Eukaryota</taxon>
        <taxon>Metazoa</taxon>
        <taxon>Ecdysozoa</taxon>
        <taxon>Arthropoda</taxon>
        <taxon>Hexapoda</taxon>
        <taxon>Insecta</taxon>
        <taxon>Pterygota</taxon>
        <taxon>Neoptera</taxon>
        <taxon>Endopterygota</taxon>
        <taxon>Diptera</taxon>
        <taxon>Brachycera</taxon>
        <taxon>Muscomorpha</taxon>
        <taxon>Ephydroidea</taxon>
        <taxon>Drosophilidae</taxon>
        <taxon>Drosophila</taxon>
    </lineage>
</organism>
<evidence type="ECO:0000313" key="5">
    <source>
        <dbReference type="EMBL" id="ALC38974.1"/>
    </source>
</evidence>
<evidence type="ECO:0000259" key="4">
    <source>
        <dbReference type="PROSITE" id="PS51037"/>
    </source>
</evidence>
<sequence>MDKSTPTNRTTTSKKRKHSEYYDPDYSNTNEKPQNAKRINIEMEEEKEDDNDGNLASRNSQNVAQLKRIEEIVRAEFQKELSLKEQQLIDIDNRIAQARQLLDKLRFQVVSEYYKKQQVNLTAPDVSRVRSGDSLFADGVERSGPQLPLHPAIKKIVGKQPLPIQLHLPERNAATLAKQNIQLRNPAHRRAERRRQQKIREQGIVTDHTLNEKKKKETIKMDEQPSTSREANKSLCELDGSMSQLNVSRSNNKSKFHFVVGNTSKYIGGVHFNAGGQSLAYKWLVYVQGKGLPQPPEAYLKKVRFQMHHSYRPNDIVDVHEPPFQLTRRGWGEFPIRLQLYFQEHLQQKPVQLMHNIVLDKTMCGLHTMGGETTVEVWLRANSESNANAKTNLRHTQMTPSLPLESPKLISCKPRTISITANKEELDDNLFGCISKIELSDDIEQIEPTVLVSEPLKLSSPKKSNPIESSSLQLLSQTGSPIDQWSVIGSVSSSKAPHAIPSYMRHGHTKAIVKNVVFQKAGKLYIIDPLQSKLKQAAKQQSLLKPQRSLLKQPAQQLSKRWQILECIYHDHGYANMCGHELVSALDTAHNSRTKIERFFNDIPFQSMCSALEFLLRRLPLTGTNDNGFPFIVNTEEAFHAQSALRQRFYEYMRGRVLSRWMRQHLHLQQLHASGQETYWSIREIVAFARLNGYTPSLKLLSVNRQQRLLALAPLAKRVQQQLKEEPQPQLMEFCSLSSTSCIEKWLREQSLRMKSQDRLLENQQLVDVIGLDLGLKAGEPQARLTLKESKNAKFQQLFYLPPPKKLETAMELVRDMCKDLGIALGTEQSVPGVSQSLALTLLAHVLRMFMEKLVRRAVATKLHQEQAGASNVIIPLAVANFDLSLLPYDIAHIIVQSPEFDFLGNRNLAVTMSNSQA</sequence>
<reference evidence="5 6" key="1">
    <citation type="submission" date="2015-08" db="EMBL/GenBank/DDBJ databases">
        <title>Ancestral chromatin configuration constrains chromatin evolution on differentiating sex chromosomes in Drosophila.</title>
        <authorList>
            <person name="Zhou Q."/>
            <person name="Bachtrog D."/>
        </authorList>
    </citation>
    <scope>NUCLEOTIDE SEQUENCE [LARGE SCALE GENOMIC DNA]</scope>
    <source>
        <tissue evidence="5">Whole larvae</tissue>
    </source>
</reference>
<dbReference type="InterPro" id="IPR055127">
    <property type="entry name" value="YEATS2_3HBD"/>
</dbReference>
<dbReference type="OMA" id="MCKDINI"/>